<dbReference type="PANTHER" id="PTHR16320">
    <property type="entry name" value="SPHINGOMYELINASE FAMILY MEMBER"/>
    <property type="match status" value="1"/>
</dbReference>
<evidence type="ECO:0000256" key="2">
    <source>
        <dbReference type="ARBA" id="ARBA00022801"/>
    </source>
</evidence>
<organism evidence="4 5">
    <name type="scientific">Kriegella aquimaris</name>
    <dbReference type="NCBI Taxonomy" id="192904"/>
    <lineage>
        <taxon>Bacteria</taxon>
        <taxon>Pseudomonadati</taxon>
        <taxon>Bacteroidota</taxon>
        <taxon>Flavobacteriia</taxon>
        <taxon>Flavobacteriales</taxon>
        <taxon>Flavobacteriaceae</taxon>
        <taxon>Kriegella</taxon>
    </lineage>
</organism>
<dbReference type="Gene3D" id="3.60.10.10">
    <property type="entry name" value="Endonuclease/exonuclease/phosphatase"/>
    <property type="match status" value="1"/>
</dbReference>
<accession>A0A1G9IH46</accession>
<dbReference type="Proteomes" id="UP000199440">
    <property type="component" value="Unassembled WGS sequence"/>
</dbReference>
<protein>
    <submittedName>
        <fullName evidence="4">Endonuclease/Exonuclease/phosphatase family protein</fullName>
    </submittedName>
</protein>
<evidence type="ECO:0000256" key="1">
    <source>
        <dbReference type="ARBA" id="ARBA00022723"/>
    </source>
</evidence>
<dbReference type="GO" id="GO:0004519">
    <property type="term" value="F:endonuclease activity"/>
    <property type="evidence" value="ECO:0007669"/>
    <property type="project" value="UniProtKB-KW"/>
</dbReference>
<dbReference type="OrthoDB" id="7181414at2"/>
<reference evidence="4 5" key="1">
    <citation type="submission" date="2016-10" db="EMBL/GenBank/DDBJ databases">
        <authorList>
            <person name="de Groot N.N."/>
        </authorList>
    </citation>
    <scope>NUCLEOTIDE SEQUENCE [LARGE SCALE GENOMIC DNA]</scope>
    <source>
        <strain evidence="4 5">DSM 19886</strain>
    </source>
</reference>
<keyword evidence="4" id="KW-0255">Endonuclease</keyword>
<evidence type="ECO:0000313" key="5">
    <source>
        <dbReference type="Proteomes" id="UP000199440"/>
    </source>
</evidence>
<dbReference type="GO" id="GO:0004527">
    <property type="term" value="F:exonuclease activity"/>
    <property type="evidence" value="ECO:0007669"/>
    <property type="project" value="UniProtKB-KW"/>
</dbReference>
<keyword evidence="4" id="KW-0540">Nuclease</keyword>
<dbReference type="GO" id="GO:0046872">
    <property type="term" value="F:metal ion binding"/>
    <property type="evidence" value="ECO:0007669"/>
    <property type="project" value="UniProtKB-KW"/>
</dbReference>
<keyword evidence="5" id="KW-1185">Reference proteome</keyword>
<sequence>MRNSFKAIAEFMDPVDPARSLRKLLGMHLLEEGDGYKEVWRRHNHPNGITQRFFTFNTYLMDIPGAGRKPAVEYRDAEIGKYTADNFDICCLSEVWLREERIDLLEQWPASAHVEHESGGAAWINLRAMLGSSGLMTISRTHEIHRKNFYAYKNESGADKNAKKGCLLTVLTPFAHETFRTSSSLNIYSTHMNASGDAKNKQVFELVKFIWETMDKQVGDTSRPGRPGLNNNILCGDFNLDRYQRGGSLRTADVLRWSEVRALPTHLQRAVNHEVLSDGTVTNNLRSAKTAFHLLRDLLSVLGFKDLWATRNGSAGYTSNLPTSPIASNVPIRDSEFPFYCDDTVVPNTRTSDRPTAIDHLFVTGATANTSFTIDFTRPRRPFTVRPDGAADLDDIRFMSDHLGISTTIMLTPK</sequence>
<keyword evidence="2" id="KW-0378">Hydrolase</keyword>
<dbReference type="GO" id="GO:0004767">
    <property type="term" value="F:sphingomyelin phosphodiesterase activity"/>
    <property type="evidence" value="ECO:0007669"/>
    <property type="project" value="InterPro"/>
</dbReference>
<evidence type="ECO:0000313" key="4">
    <source>
        <dbReference type="EMBL" id="SDL24376.1"/>
    </source>
</evidence>
<dbReference type="RefSeq" id="WP_089884277.1">
    <property type="nucleotide sequence ID" value="NZ_FNGV01000001.1"/>
</dbReference>
<proteinExistence type="predicted"/>
<evidence type="ECO:0000256" key="3">
    <source>
        <dbReference type="ARBA" id="ARBA00022842"/>
    </source>
</evidence>
<keyword evidence="3" id="KW-0460">Magnesium</keyword>
<name>A0A1G9IH46_9FLAO</name>
<dbReference type="InterPro" id="IPR038772">
    <property type="entry name" value="Sph/SMPD2-like"/>
</dbReference>
<keyword evidence="1" id="KW-0479">Metal-binding</keyword>
<gene>
    <name evidence="4" type="ORF">SAMN04488514_101133</name>
</gene>
<dbReference type="STRING" id="192904.SAMN04488514_101133"/>
<dbReference type="SUPFAM" id="SSF56219">
    <property type="entry name" value="DNase I-like"/>
    <property type="match status" value="1"/>
</dbReference>
<dbReference type="InterPro" id="IPR036691">
    <property type="entry name" value="Endo/exonu/phosph_ase_sf"/>
</dbReference>
<dbReference type="AlphaFoldDB" id="A0A1G9IH46"/>
<dbReference type="EMBL" id="FNGV01000001">
    <property type="protein sequence ID" value="SDL24376.1"/>
    <property type="molecule type" value="Genomic_DNA"/>
</dbReference>
<dbReference type="PANTHER" id="PTHR16320:SF24">
    <property type="entry name" value="PHOSPHODIESTERASE, PUTATIVE-RELATED"/>
    <property type="match status" value="1"/>
</dbReference>
<keyword evidence="4" id="KW-0269">Exonuclease</keyword>